<dbReference type="EMBL" id="CAXDID020000107">
    <property type="protein sequence ID" value="CAL6028301.1"/>
    <property type="molecule type" value="Genomic_DNA"/>
</dbReference>
<protein>
    <submittedName>
        <fullName evidence="2">Hypothetical_protein</fullName>
    </submittedName>
</protein>
<evidence type="ECO:0000313" key="1">
    <source>
        <dbReference type="EMBL" id="CAI9953540.1"/>
    </source>
</evidence>
<proteinExistence type="predicted"/>
<evidence type="ECO:0000313" key="3">
    <source>
        <dbReference type="Proteomes" id="UP001642409"/>
    </source>
</evidence>
<dbReference type="EMBL" id="CATOUU010000840">
    <property type="protein sequence ID" value="CAI9953540.1"/>
    <property type="molecule type" value="Genomic_DNA"/>
</dbReference>
<reference evidence="2 3" key="2">
    <citation type="submission" date="2024-07" db="EMBL/GenBank/DDBJ databases">
        <authorList>
            <person name="Akdeniz Z."/>
        </authorList>
    </citation>
    <scope>NUCLEOTIDE SEQUENCE [LARGE SCALE GENOMIC DNA]</scope>
</reference>
<evidence type="ECO:0000313" key="2">
    <source>
        <dbReference type="EMBL" id="CAL6028301.1"/>
    </source>
</evidence>
<dbReference type="AlphaFoldDB" id="A0AA86QKT0"/>
<gene>
    <name evidence="2" type="ORF">HINF_LOCUS31738</name>
    <name evidence="1" type="ORF">HINF_LOCUS41185</name>
</gene>
<keyword evidence="3" id="KW-1185">Reference proteome</keyword>
<name>A0AA86QKT0_9EUKA</name>
<reference evidence="1" key="1">
    <citation type="submission" date="2023-06" db="EMBL/GenBank/DDBJ databases">
        <authorList>
            <person name="Kurt Z."/>
        </authorList>
    </citation>
    <scope>NUCLEOTIDE SEQUENCE</scope>
</reference>
<comment type="caution">
    <text evidence="1">The sequence shown here is derived from an EMBL/GenBank/DDBJ whole genome shotgun (WGS) entry which is preliminary data.</text>
</comment>
<organism evidence="1">
    <name type="scientific">Hexamita inflata</name>
    <dbReference type="NCBI Taxonomy" id="28002"/>
    <lineage>
        <taxon>Eukaryota</taxon>
        <taxon>Metamonada</taxon>
        <taxon>Diplomonadida</taxon>
        <taxon>Hexamitidae</taxon>
        <taxon>Hexamitinae</taxon>
        <taxon>Hexamita</taxon>
    </lineage>
</organism>
<dbReference type="Proteomes" id="UP001642409">
    <property type="component" value="Unassembled WGS sequence"/>
</dbReference>
<accession>A0AA86QKT0</accession>
<sequence length="112" mass="13452">MKRRERKNEKRLIRLTKDYAKLKEPIFIKGVVTQQNTPETNSKWLQSMIQVDKQACLKPNARRYTQNEKLYALYDNLTSSIKIINFNSISNIMQIINVKQIMKQNHLDWKQR</sequence>